<accession>A0ABP4LDJ9</accession>
<dbReference type="SUPFAM" id="SSF52743">
    <property type="entry name" value="Subtilisin-like"/>
    <property type="match status" value="1"/>
</dbReference>
<evidence type="ECO:0000313" key="9">
    <source>
        <dbReference type="Proteomes" id="UP001501470"/>
    </source>
</evidence>
<dbReference type="InterPro" id="IPR000209">
    <property type="entry name" value="Peptidase_S8/S53_dom"/>
</dbReference>
<dbReference type="Gene3D" id="3.40.50.200">
    <property type="entry name" value="Peptidase S8/S53 domain"/>
    <property type="match status" value="1"/>
</dbReference>
<feature type="active site" description="Charge relay system" evidence="5">
    <location>
        <position position="48"/>
    </location>
</feature>
<dbReference type="PROSITE" id="PS51892">
    <property type="entry name" value="SUBTILASE"/>
    <property type="match status" value="1"/>
</dbReference>
<comment type="similarity">
    <text evidence="1 5">Belongs to the peptidase S8 family.</text>
</comment>
<keyword evidence="6" id="KW-0472">Membrane</keyword>
<keyword evidence="9" id="KW-1185">Reference proteome</keyword>
<evidence type="ECO:0000259" key="7">
    <source>
        <dbReference type="Pfam" id="PF00082"/>
    </source>
</evidence>
<evidence type="ECO:0000256" key="3">
    <source>
        <dbReference type="ARBA" id="ARBA00022801"/>
    </source>
</evidence>
<keyword evidence="4 5" id="KW-0720">Serine protease</keyword>
<feature type="domain" description="Peptidase S8/S53" evidence="7">
    <location>
        <begin position="9"/>
        <end position="236"/>
    </location>
</feature>
<protein>
    <recommendedName>
        <fullName evidence="7">Peptidase S8/S53 domain-containing protein</fullName>
    </recommendedName>
</protein>
<dbReference type="EMBL" id="BAAAQD010000007">
    <property type="protein sequence ID" value="GAA1519318.1"/>
    <property type="molecule type" value="Genomic_DNA"/>
</dbReference>
<evidence type="ECO:0000256" key="5">
    <source>
        <dbReference type="PROSITE-ProRule" id="PRU01240"/>
    </source>
</evidence>
<dbReference type="Proteomes" id="UP001501470">
    <property type="component" value="Unassembled WGS sequence"/>
</dbReference>
<sequence>MASTTGHPETVLGIIDGPVRTDHPDLASATIRQLSAPSGTGHGAAYDHATAIAGILVAGRDTADPGICPDATLLVRAIFTAVRGAGAVPPAELASAIVEMVDAGVRVINLSLCLMPPAAQAGDNQLPDALDYAFQRGAIVVAATGNQATIGSSVITRHHAVIPVVAYDLHGRPLPGSNFAHSTGRRGAGAPGEGVTGLSADGGRRAFGGTSAAAAFVTGGVGLLLSLFPGAGAAELLFAVTRSMARRTSVVPPLFNAWSAAELLRSMR</sequence>
<reference evidence="9" key="1">
    <citation type="journal article" date="2019" name="Int. J. Syst. Evol. Microbiol.">
        <title>The Global Catalogue of Microorganisms (GCM) 10K type strain sequencing project: providing services to taxonomists for standard genome sequencing and annotation.</title>
        <authorList>
            <consortium name="The Broad Institute Genomics Platform"/>
            <consortium name="The Broad Institute Genome Sequencing Center for Infectious Disease"/>
            <person name="Wu L."/>
            <person name="Ma J."/>
        </authorList>
    </citation>
    <scope>NUCLEOTIDE SEQUENCE [LARGE SCALE GENOMIC DNA]</scope>
    <source>
        <strain evidence="9">JCM 15933</strain>
    </source>
</reference>
<dbReference type="PANTHER" id="PTHR43806">
    <property type="entry name" value="PEPTIDASE S8"/>
    <property type="match status" value="1"/>
</dbReference>
<feature type="active site" description="Charge relay system" evidence="5">
    <location>
        <position position="16"/>
    </location>
</feature>
<evidence type="ECO:0000256" key="1">
    <source>
        <dbReference type="ARBA" id="ARBA00011073"/>
    </source>
</evidence>
<keyword evidence="6" id="KW-0812">Transmembrane</keyword>
<dbReference type="Pfam" id="PF00082">
    <property type="entry name" value="Peptidase_S8"/>
    <property type="match status" value="1"/>
</dbReference>
<comment type="caution">
    <text evidence="8">The sequence shown here is derived from an EMBL/GenBank/DDBJ whole genome shotgun (WGS) entry which is preliminary data.</text>
</comment>
<gene>
    <name evidence="8" type="ORF">GCM10009827_038290</name>
</gene>
<feature type="transmembrane region" description="Helical" evidence="6">
    <location>
        <begin position="213"/>
        <end position="238"/>
    </location>
</feature>
<proteinExistence type="inferred from homology"/>
<evidence type="ECO:0000313" key="8">
    <source>
        <dbReference type="EMBL" id="GAA1519318.1"/>
    </source>
</evidence>
<dbReference type="InterPro" id="IPR036852">
    <property type="entry name" value="Peptidase_S8/S53_dom_sf"/>
</dbReference>
<evidence type="ECO:0000256" key="6">
    <source>
        <dbReference type="SAM" id="Phobius"/>
    </source>
</evidence>
<evidence type="ECO:0000256" key="2">
    <source>
        <dbReference type="ARBA" id="ARBA00022670"/>
    </source>
</evidence>
<name>A0ABP4LDJ9_9ACTN</name>
<evidence type="ECO:0000256" key="4">
    <source>
        <dbReference type="ARBA" id="ARBA00022825"/>
    </source>
</evidence>
<dbReference type="InterPro" id="IPR050131">
    <property type="entry name" value="Peptidase_S8_subtilisin-like"/>
</dbReference>
<dbReference type="PRINTS" id="PR00723">
    <property type="entry name" value="SUBTILISIN"/>
</dbReference>
<dbReference type="PANTHER" id="PTHR43806:SF11">
    <property type="entry name" value="CEREVISIN-RELATED"/>
    <property type="match status" value="1"/>
</dbReference>
<keyword evidence="3 5" id="KW-0378">Hydrolase</keyword>
<organism evidence="8 9">
    <name type="scientific">Dactylosporangium maewongense</name>
    <dbReference type="NCBI Taxonomy" id="634393"/>
    <lineage>
        <taxon>Bacteria</taxon>
        <taxon>Bacillati</taxon>
        <taxon>Actinomycetota</taxon>
        <taxon>Actinomycetes</taxon>
        <taxon>Micromonosporales</taxon>
        <taxon>Micromonosporaceae</taxon>
        <taxon>Dactylosporangium</taxon>
    </lineage>
</organism>
<keyword evidence="6" id="KW-1133">Transmembrane helix</keyword>
<keyword evidence="2 5" id="KW-0645">Protease</keyword>
<dbReference type="InterPro" id="IPR015500">
    <property type="entry name" value="Peptidase_S8_subtilisin-rel"/>
</dbReference>
<feature type="active site" description="Charge relay system" evidence="5">
    <location>
        <position position="211"/>
    </location>
</feature>